<feature type="region of interest" description="Disordered" evidence="1">
    <location>
        <begin position="211"/>
        <end position="231"/>
    </location>
</feature>
<dbReference type="Proteomes" id="UP000294063">
    <property type="component" value="Unassembled WGS sequence"/>
</dbReference>
<protein>
    <submittedName>
        <fullName evidence="2">Uncharacterized protein</fullName>
    </submittedName>
</protein>
<reference evidence="4 5" key="1">
    <citation type="submission" date="2019-02" db="EMBL/GenBank/DDBJ databases">
        <title>Genome sequences of Aliivibrio finisterrensis strains from farmed Atlantic salmon.</title>
        <authorList>
            <person name="Bowman J.P."/>
        </authorList>
    </citation>
    <scope>NUCLEOTIDE SEQUENCE [LARGE SCALE GENOMIC DNA]</scope>
    <source>
        <strain evidence="3 5">A21</strain>
        <strain evidence="2 4">A46</strain>
    </source>
</reference>
<evidence type="ECO:0000313" key="5">
    <source>
        <dbReference type="Proteomes" id="UP000294166"/>
    </source>
</evidence>
<proteinExistence type="predicted"/>
<dbReference type="EMBL" id="SEZN01000012">
    <property type="protein sequence ID" value="RYU64811.1"/>
    <property type="molecule type" value="Genomic_DNA"/>
</dbReference>
<evidence type="ECO:0000313" key="4">
    <source>
        <dbReference type="Proteomes" id="UP000294063"/>
    </source>
</evidence>
<dbReference type="RefSeq" id="WP_130048029.1">
    <property type="nucleotide sequence ID" value="NZ_SEZK01000012.1"/>
</dbReference>
<keyword evidence="5" id="KW-1185">Reference proteome</keyword>
<sequence length="231" mass="26814">MTDRNTFTPILVLGTEYPIAHLKDLKITLCIEFSNGDSRDITIHTRPTNHLYSRAVSNEDKLNKAVLISEGSLLRSYVHREGNYQAVVDEPLKIKEERVFCIDKWRQSYLFPSFVTQVQENYSQVSVLANKGDEKTCLSALLTVPEYDEHVYLVFFHLHKVNSKEVNMMIESAFLVEKTAHKAQKLITPKSNEAKPFVVIVKNILENRKPFESIKQSKNKYKRKKKQKQKK</sequence>
<evidence type="ECO:0000313" key="3">
    <source>
        <dbReference type="EMBL" id="RYU64811.1"/>
    </source>
</evidence>
<feature type="compositionally biased region" description="Basic residues" evidence="1">
    <location>
        <begin position="217"/>
        <end position="231"/>
    </location>
</feature>
<evidence type="ECO:0000313" key="2">
    <source>
        <dbReference type="EMBL" id="RYU51704.1"/>
    </source>
</evidence>
<comment type="caution">
    <text evidence="2">The sequence shown here is derived from an EMBL/GenBank/DDBJ whole genome shotgun (WGS) entry which is preliminary data.</text>
</comment>
<dbReference type="AlphaFoldDB" id="A0A4Q5KUC9"/>
<gene>
    <name evidence="3" type="ORF">ERW53_08135</name>
    <name evidence="2" type="ORF">ERW57_08570</name>
</gene>
<dbReference type="EMBL" id="SEZK01000012">
    <property type="protein sequence ID" value="RYU51704.1"/>
    <property type="molecule type" value="Genomic_DNA"/>
</dbReference>
<dbReference type="Proteomes" id="UP000294166">
    <property type="component" value="Unassembled WGS sequence"/>
</dbReference>
<evidence type="ECO:0000256" key="1">
    <source>
        <dbReference type="SAM" id="MobiDB-lite"/>
    </source>
</evidence>
<organism evidence="2 4">
    <name type="scientific">Aliivibrio finisterrensis</name>
    <dbReference type="NCBI Taxonomy" id="511998"/>
    <lineage>
        <taxon>Bacteria</taxon>
        <taxon>Pseudomonadati</taxon>
        <taxon>Pseudomonadota</taxon>
        <taxon>Gammaproteobacteria</taxon>
        <taxon>Vibrionales</taxon>
        <taxon>Vibrionaceae</taxon>
        <taxon>Aliivibrio</taxon>
    </lineage>
</organism>
<accession>A0A4Q5KUC9</accession>
<name>A0A4Q5KUC9_9GAMM</name>